<feature type="domain" description="ABC transporter" evidence="5">
    <location>
        <begin position="3"/>
        <end position="235"/>
    </location>
</feature>
<dbReference type="SMART" id="SM00382">
    <property type="entry name" value="AAA"/>
    <property type="match status" value="1"/>
</dbReference>
<comment type="similarity">
    <text evidence="1">Belongs to the ABC transporter superfamily. Drug exporter-2 (TC 3.A.1.117) family.</text>
</comment>
<evidence type="ECO:0000259" key="5">
    <source>
        <dbReference type="PROSITE" id="PS50893"/>
    </source>
</evidence>
<proteinExistence type="inferred from homology"/>
<name>A0A1S8YSD7_9GAMM</name>
<dbReference type="GO" id="GO:0005524">
    <property type="term" value="F:ATP binding"/>
    <property type="evidence" value="ECO:0007669"/>
    <property type="project" value="UniProtKB-KW"/>
</dbReference>
<dbReference type="GO" id="GO:0016887">
    <property type="term" value="F:ATP hydrolysis activity"/>
    <property type="evidence" value="ECO:0007669"/>
    <property type="project" value="InterPro"/>
</dbReference>
<dbReference type="STRING" id="1926881.BTJ39_02585"/>
<dbReference type="InterPro" id="IPR003439">
    <property type="entry name" value="ABC_transporter-like_ATP-bd"/>
</dbReference>
<evidence type="ECO:0000256" key="1">
    <source>
        <dbReference type="ARBA" id="ARBA00006526"/>
    </source>
</evidence>
<keyword evidence="3" id="KW-0547">Nucleotide-binding</keyword>
<reference evidence="6 7" key="1">
    <citation type="submission" date="2016-12" db="EMBL/GenBank/DDBJ databases">
        <title>Izhakiella australiana sp. nov. of genus Izhakiella isolated from Australian desert.</title>
        <authorList>
            <person name="Ji M."/>
        </authorList>
    </citation>
    <scope>NUCLEOTIDE SEQUENCE [LARGE SCALE GENOMIC DNA]</scope>
    <source>
        <strain evidence="6 7">D4N98</strain>
    </source>
</reference>
<sequence length="266" mass="29386">MKISVNNLSVALQKRQILHQICFASDARQTTGLLGPNGSGKSTLLKCLAGLLPGGGQSVMLNDTLLMNIGQRARARRLAFVGQHAETEDNLRVEDIVRLGRTPHRGSFSLWSLQDQMAVDEAIEQTHLQALADRSWHQLSGGERQRCQIARALAQKPEILLLDEPTNHLDIQYQLELMQLISELPVTVIIALHDLNLAANFCQQLVILKTGKVEACGSPERVLTPALIKSTWNINATVNGAAEGNMHIQFNYSQRHPLYSQHEPAA</sequence>
<keyword evidence="2" id="KW-0813">Transport</keyword>
<dbReference type="InterPro" id="IPR003593">
    <property type="entry name" value="AAA+_ATPase"/>
</dbReference>
<dbReference type="PANTHER" id="PTHR42794:SF2">
    <property type="entry name" value="ABC TRANSPORTER ATP-BINDING PROTEIN"/>
    <property type="match status" value="1"/>
</dbReference>
<dbReference type="CDD" id="cd03214">
    <property type="entry name" value="ABC_Iron-Siderophores_B12_Hemin"/>
    <property type="match status" value="1"/>
</dbReference>
<dbReference type="Proteomes" id="UP000190667">
    <property type="component" value="Unassembled WGS sequence"/>
</dbReference>
<evidence type="ECO:0000313" key="7">
    <source>
        <dbReference type="Proteomes" id="UP000190667"/>
    </source>
</evidence>
<keyword evidence="7" id="KW-1185">Reference proteome</keyword>
<dbReference type="OrthoDB" id="5292475at2"/>
<organism evidence="6 7">
    <name type="scientific">Izhakiella australiensis</name>
    <dbReference type="NCBI Taxonomy" id="1926881"/>
    <lineage>
        <taxon>Bacteria</taxon>
        <taxon>Pseudomonadati</taxon>
        <taxon>Pseudomonadota</taxon>
        <taxon>Gammaproteobacteria</taxon>
        <taxon>Enterobacterales</taxon>
        <taxon>Erwiniaceae</taxon>
        <taxon>Izhakiella</taxon>
    </lineage>
</organism>
<protein>
    <submittedName>
        <fullName evidence="6">Histidinol phosphatase</fullName>
    </submittedName>
</protein>
<dbReference type="AlphaFoldDB" id="A0A1S8YSD7"/>
<dbReference type="Pfam" id="PF00005">
    <property type="entry name" value="ABC_tran"/>
    <property type="match status" value="1"/>
</dbReference>
<evidence type="ECO:0000256" key="4">
    <source>
        <dbReference type="ARBA" id="ARBA00022840"/>
    </source>
</evidence>
<dbReference type="SUPFAM" id="SSF52540">
    <property type="entry name" value="P-loop containing nucleoside triphosphate hydrolases"/>
    <property type="match status" value="1"/>
</dbReference>
<dbReference type="Gene3D" id="3.40.50.300">
    <property type="entry name" value="P-loop containing nucleotide triphosphate hydrolases"/>
    <property type="match status" value="1"/>
</dbReference>
<comment type="caution">
    <text evidence="6">The sequence shown here is derived from an EMBL/GenBank/DDBJ whole genome shotgun (WGS) entry which is preliminary data.</text>
</comment>
<keyword evidence="4" id="KW-0067">ATP-binding</keyword>
<dbReference type="EMBL" id="MRUL01000001">
    <property type="protein sequence ID" value="OON42059.1"/>
    <property type="molecule type" value="Genomic_DNA"/>
</dbReference>
<dbReference type="FunFam" id="3.40.50.300:FF:000134">
    <property type="entry name" value="Iron-enterobactin ABC transporter ATP-binding protein"/>
    <property type="match status" value="1"/>
</dbReference>
<accession>A0A1S8YSD7</accession>
<evidence type="ECO:0000256" key="3">
    <source>
        <dbReference type="ARBA" id="ARBA00022741"/>
    </source>
</evidence>
<evidence type="ECO:0000313" key="6">
    <source>
        <dbReference type="EMBL" id="OON42059.1"/>
    </source>
</evidence>
<gene>
    <name evidence="6" type="ORF">BTJ39_02585</name>
</gene>
<dbReference type="PROSITE" id="PS50893">
    <property type="entry name" value="ABC_TRANSPORTER_2"/>
    <property type="match status" value="1"/>
</dbReference>
<evidence type="ECO:0000256" key="2">
    <source>
        <dbReference type="ARBA" id="ARBA00022448"/>
    </source>
</evidence>
<dbReference type="PANTHER" id="PTHR42794">
    <property type="entry name" value="HEMIN IMPORT ATP-BINDING PROTEIN HMUV"/>
    <property type="match status" value="1"/>
</dbReference>
<dbReference type="InterPro" id="IPR027417">
    <property type="entry name" value="P-loop_NTPase"/>
</dbReference>